<feature type="transmembrane region" description="Helical" evidence="9">
    <location>
        <begin position="103"/>
        <end position="124"/>
    </location>
</feature>
<name>A0A4Q5ACA7_9BIFI</name>
<dbReference type="GO" id="GO:0005886">
    <property type="term" value="C:plasma membrane"/>
    <property type="evidence" value="ECO:0007669"/>
    <property type="project" value="UniProtKB-SubCell"/>
</dbReference>
<dbReference type="Pfam" id="PF01594">
    <property type="entry name" value="AI-2E_transport"/>
    <property type="match status" value="1"/>
</dbReference>
<keyword evidence="6 9" id="KW-1133">Transmembrane helix</keyword>
<accession>A0A4Q5ACA7</accession>
<comment type="subcellular location">
    <subcellularLocation>
        <location evidence="1">Cell membrane</location>
        <topology evidence="1">Multi-pass membrane protein</topology>
    </subcellularLocation>
</comment>
<evidence type="ECO:0000256" key="3">
    <source>
        <dbReference type="ARBA" id="ARBA00022448"/>
    </source>
</evidence>
<feature type="transmembrane region" description="Helical" evidence="9">
    <location>
        <begin position="339"/>
        <end position="356"/>
    </location>
</feature>
<feature type="transmembrane region" description="Helical" evidence="9">
    <location>
        <begin position="223"/>
        <end position="243"/>
    </location>
</feature>
<evidence type="ECO:0000256" key="6">
    <source>
        <dbReference type="ARBA" id="ARBA00022989"/>
    </source>
</evidence>
<feature type="region of interest" description="Disordered" evidence="8">
    <location>
        <begin position="519"/>
        <end position="570"/>
    </location>
</feature>
<feature type="transmembrane region" description="Helical" evidence="9">
    <location>
        <begin position="376"/>
        <end position="407"/>
    </location>
</feature>
<evidence type="ECO:0000256" key="4">
    <source>
        <dbReference type="ARBA" id="ARBA00022475"/>
    </source>
</evidence>
<feature type="transmembrane region" description="Helical" evidence="9">
    <location>
        <begin position="136"/>
        <end position="161"/>
    </location>
</feature>
<dbReference type="InterPro" id="IPR002549">
    <property type="entry name" value="AI-2E-like"/>
</dbReference>
<dbReference type="AlphaFoldDB" id="A0A4Q5ACA7"/>
<feature type="transmembrane region" description="Helical" evidence="9">
    <location>
        <begin position="303"/>
        <end position="327"/>
    </location>
</feature>
<dbReference type="PANTHER" id="PTHR21716">
    <property type="entry name" value="TRANSMEMBRANE PROTEIN"/>
    <property type="match status" value="1"/>
</dbReference>
<sequence>MCAPVHGIRTYIWSLGAHCSLCACNAAPRPSGGLRGGFPSDGLWLNEGMTEQSANNQKKLDVNSLFPSKGDPRRPPEWYGRALFYAVIAVYLGWFAFTSWGKITYIIFDVIIALFLALAVEPLVVRLIKHGWKRAVASVTCLVGLIIIVAVLLGLFGNMFVQQLISMVKGLPDLYNQFAALIAEKTQFKLPEMNDLGGEIMKNVKGSWVTDFAGQAMSTTVGVLGQILNFTTALMVAFYISIAGPKLRRSLCQWIAPHSQRRFLMIWTVVQGQISGFLFSRSILAAINAACTAVFLMVIKVPYWLPLALFCGIVSQFVPTLGTYIGGALPVMFAWGERGLAYGLGVVVFITVYQQIENLLLSPKISERTMDLNPCIAFLTVLLFGSLFGALGAFLALPITASIQVLLKVSMKRYPLVDMPLMNDPEPKKKSKMVEAADAINEHVIKPVSDHMPRQAKGTSAHVTFDDQIKELQRQVYDYPDDTTPRTGEDLPTVAIPKNVFDSTHTPHSGGLDALRSQTDAAAAGTSDTPDATDASGTADAAHPQPHDDSPADAPHTGEGGTDNPRSRWH</sequence>
<gene>
    <name evidence="10" type="ORF">PG2054B_0518</name>
</gene>
<feature type="compositionally biased region" description="Low complexity" evidence="8">
    <location>
        <begin position="519"/>
        <end position="542"/>
    </location>
</feature>
<feature type="transmembrane region" description="Helical" evidence="9">
    <location>
        <begin position="78"/>
        <end position="97"/>
    </location>
</feature>
<proteinExistence type="inferred from homology"/>
<evidence type="ECO:0000256" key="9">
    <source>
        <dbReference type="SAM" id="Phobius"/>
    </source>
</evidence>
<evidence type="ECO:0000256" key="5">
    <source>
        <dbReference type="ARBA" id="ARBA00022692"/>
    </source>
</evidence>
<comment type="similarity">
    <text evidence="2">Belongs to the autoinducer-2 exporter (AI-2E) (TC 2.A.86) family.</text>
</comment>
<evidence type="ECO:0000256" key="2">
    <source>
        <dbReference type="ARBA" id="ARBA00009773"/>
    </source>
</evidence>
<dbReference type="PANTHER" id="PTHR21716:SF53">
    <property type="entry name" value="PERMEASE PERM-RELATED"/>
    <property type="match status" value="1"/>
</dbReference>
<protein>
    <submittedName>
        <fullName evidence="10">Permease</fullName>
    </submittedName>
</protein>
<dbReference type="EMBL" id="RYUN01000006">
    <property type="protein sequence ID" value="RYQ22036.1"/>
    <property type="molecule type" value="Genomic_DNA"/>
</dbReference>
<keyword evidence="3" id="KW-0813">Transport</keyword>
<reference evidence="10 11" key="1">
    <citation type="submission" date="2018-12" db="EMBL/GenBank/DDBJ databases">
        <title>Unveiling genomic diversity among members of the Bifidobacterium pseudolongum species, a widely distributed gut commensal of the animal kingdom.</title>
        <authorList>
            <person name="Lugli G.A."/>
            <person name="Duranti S."/>
            <person name="Albert K."/>
            <person name="Mancabelli L."/>
            <person name="Napoli S."/>
            <person name="Viappiani A."/>
            <person name="Anzalone R."/>
            <person name="Longhi G."/>
            <person name="Milani C."/>
            <person name="Turroni F."/>
            <person name="Alessandri G."/>
            <person name="Sela D.A."/>
            <person name="Van Sinderen D."/>
            <person name="Ventura M."/>
        </authorList>
    </citation>
    <scope>NUCLEOTIDE SEQUENCE [LARGE SCALE GENOMIC DNA]</scope>
    <source>
        <strain evidence="10 11">2054B</strain>
    </source>
</reference>
<dbReference type="Proteomes" id="UP000294221">
    <property type="component" value="Unassembled WGS sequence"/>
</dbReference>
<organism evidence="10 11">
    <name type="scientific">Bifidobacterium pseudolongum subsp. pseudolongum</name>
    <dbReference type="NCBI Taxonomy" id="31954"/>
    <lineage>
        <taxon>Bacteria</taxon>
        <taxon>Bacillati</taxon>
        <taxon>Actinomycetota</taxon>
        <taxon>Actinomycetes</taxon>
        <taxon>Bifidobacteriales</taxon>
        <taxon>Bifidobacteriaceae</taxon>
        <taxon>Bifidobacterium</taxon>
    </lineage>
</organism>
<keyword evidence="5 9" id="KW-0812">Transmembrane</keyword>
<evidence type="ECO:0000256" key="1">
    <source>
        <dbReference type="ARBA" id="ARBA00004651"/>
    </source>
</evidence>
<comment type="caution">
    <text evidence="10">The sequence shown here is derived from an EMBL/GenBank/DDBJ whole genome shotgun (WGS) entry which is preliminary data.</text>
</comment>
<keyword evidence="7 9" id="KW-0472">Membrane</keyword>
<dbReference type="GO" id="GO:0055085">
    <property type="term" value="P:transmembrane transport"/>
    <property type="evidence" value="ECO:0007669"/>
    <property type="project" value="TreeGrafter"/>
</dbReference>
<evidence type="ECO:0000313" key="10">
    <source>
        <dbReference type="EMBL" id="RYQ22036.1"/>
    </source>
</evidence>
<keyword evidence="4" id="KW-1003">Cell membrane</keyword>
<evidence type="ECO:0000313" key="11">
    <source>
        <dbReference type="Proteomes" id="UP000294221"/>
    </source>
</evidence>
<evidence type="ECO:0000256" key="8">
    <source>
        <dbReference type="SAM" id="MobiDB-lite"/>
    </source>
</evidence>
<evidence type="ECO:0000256" key="7">
    <source>
        <dbReference type="ARBA" id="ARBA00023136"/>
    </source>
</evidence>
<feature type="transmembrane region" description="Helical" evidence="9">
    <location>
        <begin position="264"/>
        <end position="297"/>
    </location>
</feature>